<proteinExistence type="predicted"/>
<sequence>MNNLQFSIADIIGTLSLRKPQEKSLTILDKLLSTVDIKHDVSLDVNEKLVNDLYPTFSKSERDFLSLTFALATGVGKTRLMGAFITYLYTNHDIKNFFIVAPGKTIYEKLKQDLGNENNSKYVFKGLSCFSNPPQIITDDDYRTKQFNFFESEINIYIYNIDKFNQEDSRMRSVNENLGNSFFGELSNLDDLVIIMDESHHYRAAKGAKALNDLKPILGIELTATPFVQKGNKQVFFKNVVYEYPLSQAIADGYTRTPFAVTRTDVNFFNFGDVEKDKLMLNDGILCHEKAKISLEQYANTTNERKVKPFMLVVCKDTTHATWVENYIKSEEFKAGTYKNKTIIVHSNQLKSESDNNLRLLLDVEKEGNPVEIVIHVNKLKEGWDVNNLYTIVPLRSATSLILREQMVGRGLRLPYGERTGNDAIDSVMLTAHDKFNDILEAAQKGNSIFKAGNIIKAEELEKQKTTSTQLLFPIDEVELLNEGYSQTKLEENEENNRLFVQTDTFVTEAIEDVSEIEDTEEVRKKVTEKVKHKIQSNEDLGKIFKENQDPFSKWINKEVTRKVKKAVNKYIPIPRILVKEDGVAEYYFEDFDLDFSTLKYQPVESELIAQDLTNVQNIEHLNAGNLDFNGYQPHKLLLAELRKKAEIDYERDSELIFKLLSQFLEKMKINFGENGMKNIVMMYKNDISKEIFRQMMVHFCQLDGMLVEEVLPPIKKNSKSNYTYETKLSLFEPYDSKVHGNIKSVIFTGSKKGVFDPIKFDSVPELVLARIIDNAPMSLNWLRPSLAQFGIKYDKDKQYQPDFVVETSDNIYLIEVKGEDKVNDNDVLAKKQRASSYCKIVNEWSLANGYKIWKHVFIPSKQILVNSSFEHLMNRFNVDLD</sequence>
<feature type="domain" description="Helicase ATP-binding" evidence="1">
    <location>
        <begin position="13"/>
        <end position="257"/>
    </location>
</feature>
<dbReference type="OrthoDB" id="9804145at2"/>
<dbReference type="Gene3D" id="3.40.50.300">
    <property type="entry name" value="P-loop containing nucleotide triphosphate hydrolases"/>
    <property type="match status" value="2"/>
</dbReference>
<protein>
    <submittedName>
        <fullName evidence="2">Type III restriction endonuclease subunit R</fullName>
    </submittedName>
</protein>
<evidence type="ECO:0000313" key="3">
    <source>
        <dbReference type="Proteomes" id="UP000228754"/>
    </source>
</evidence>
<dbReference type="PANTHER" id="PTHR47396:SF1">
    <property type="entry name" value="ATP-DEPENDENT HELICASE IRC3-RELATED"/>
    <property type="match status" value="1"/>
</dbReference>
<dbReference type="SMART" id="SM00487">
    <property type="entry name" value="DEXDc"/>
    <property type="match status" value="1"/>
</dbReference>
<dbReference type="GO" id="GO:0005829">
    <property type="term" value="C:cytosol"/>
    <property type="evidence" value="ECO:0007669"/>
    <property type="project" value="TreeGrafter"/>
</dbReference>
<dbReference type="InterPro" id="IPR006935">
    <property type="entry name" value="Helicase/UvrB_N"/>
</dbReference>
<dbReference type="GO" id="GO:0003677">
    <property type="term" value="F:DNA binding"/>
    <property type="evidence" value="ECO:0007669"/>
    <property type="project" value="InterPro"/>
</dbReference>
<keyword evidence="2" id="KW-0540">Nuclease</keyword>
<dbReference type="InterPro" id="IPR014001">
    <property type="entry name" value="Helicase_ATP-bd"/>
</dbReference>
<keyword evidence="2" id="KW-0378">Hydrolase</keyword>
<reference evidence="2 3" key="1">
    <citation type="submission" date="2017-06" db="EMBL/GenBank/DDBJ databases">
        <title>Draft Genome Sequence of Bacillus sp Strain 36R Isolated from saline sediment at Atanasia, Sonora, Mexico.</title>
        <authorList>
            <person name="Sanchez Diaz R."/>
            <person name="Quiroz Macias M.E."/>
            <person name="Ibarra Gamez J.C."/>
            <person name="Enciso Ibarra J."/>
            <person name="Gomez Gil B."/>
            <person name="Galaviz Silva L."/>
        </authorList>
    </citation>
    <scope>NUCLEOTIDE SEQUENCE [LARGE SCALE GENOMIC DNA]</scope>
    <source>
        <strain evidence="2 3">36R_ATNSAL</strain>
    </source>
</reference>
<evidence type="ECO:0000259" key="1">
    <source>
        <dbReference type="SMART" id="SM00487"/>
    </source>
</evidence>
<dbReference type="Pfam" id="PF04851">
    <property type="entry name" value="ResIII"/>
    <property type="match status" value="1"/>
</dbReference>
<dbReference type="InterPro" id="IPR027417">
    <property type="entry name" value="P-loop_NTPase"/>
</dbReference>
<dbReference type="SUPFAM" id="SSF52540">
    <property type="entry name" value="P-loop containing nucleoside triphosphate hydrolases"/>
    <property type="match status" value="2"/>
</dbReference>
<dbReference type="Proteomes" id="UP000228754">
    <property type="component" value="Unassembled WGS sequence"/>
</dbReference>
<dbReference type="GO" id="GO:0004519">
    <property type="term" value="F:endonuclease activity"/>
    <property type="evidence" value="ECO:0007669"/>
    <property type="project" value="UniProtKB-KW"/>
</dbReference>
<dbReference type="GO" id="GO:0005524">
    <property type="term" value="F:ATP binding"/>
    <property type="evidence" value="ECO:0007669"/>
    <property type="project" value="InterPro"/>
</dbReference>
<dbReference type="PANTHER" id="PTHR47396">
    <property type="entry name" value="TYPE I RESTRICTION ENZYME ECOKI R PROTEIN"/>
    <property type="match status" value="1"/>
</dbReference>
<dbReference type="GO" id="GO:0016787">
    <property type="term" value="F:hydrolase activity"/>
    <property type="evidence" value="ECO:0007669"/>
    <property type="project" value="InterPro"/>
</dbReference>
<organism evidence="2 3">
    <name type="scientific">Bacillus pumilus</name>
    <name type="common">Bacillus mesentericus</name>
    <dbReference type="NCBI Taxonomy" id="1408"/>
    <lineage>
        <taxon>Bacteria</taxon>
        <taxon>Bacillati</taxon>
        <taxon>Bacillota</taxon>
        <taxon>Bacilli</taxon>
        <taxon>Bacillales</taxon>
        <taxon>Bacillaceae</taxon>
        <taxon>Bacillus</taxon>
    </lineage>
</organism>
<gene>
    <name evidence="2" type="ORF">CEY02_02905</name>
</gene>
<name>A0A2A5J0W1_BACPU</name>
<dbReference type="InterPro" id="IPR050742">
    <property type="entry name" value="Helicase_Restrict-Modif_Enz"/>
</dbReference>
<evidence type="ECO:0000313" key="2">
    <source>
        <dbReference type="EMBL" id="PCK22877.1"/>
    </source>
</evidence>
<comment type="caution">
    <text evidence="2">The sequence shown here is derived from an EMBL/GenBank/DDBJ whole genome shotgun (WGS) entry which is preliminary data.</text>
</comment>
<keyword evidence="2" id="KW-0255">Endonuclease</keyword>
<accession>A0A2A5J0W1</accession>
<dbReference type="EMBL" id="NKHG01000016">
    <property type="protein sequence ID" value="PCK22877.1"/>
    <property type="molecule type" value="Genomic_DNA"/>
</dbReference>
<dbReference type="AlphaFoldDB" id="A0A2A5J0W1"/>